<feature type="binding site" evidence="6">
    <location>
        <position position="72"/>
    </location>
    <ligand>
        <name>S-adenosyl-L-methionine</name>
        <dbReference type="ChEBI" id="CHEBI:59789"/>
    </ligand>
</feature>
<evidence type="ECO:0000256" key="5">
    <source>
        <dbReference type="ARBA" id="ARBA00022691"/>
    </source>
</evidence>
<dbReference type="GO" id="GO:0070043">
    <property type="term" value="F:rRNA (guanine-N7-)-methyltransferase activity"/>
    <property type="evidence" value="ECO:0007669"/>
    <property type="project" value="UniProtKB-UniRule"/>
</dbReference>
<dbReference type="InterPro" id="IPR003682">
    <property type="entry name" value="rRNA_ssu_MeTfrase_G"/>
</dbReference>
<dbReference type="HAMAP" id="MF_00074">
    <property type="entry name" value="16SrRNA_methyltr_G"/>
    <property type="match status" value="1"/>
</dbReference>
<dbReference type="PIRSF" id="PIRSF003078">
    <property type="entry name" value="GidB"/>
    <property type="match status" value="1"/>
</dbReference>
<evidence type="ECO:0000256" key="2">
    <source>
        <dbReference type="ARBA" id="ARBA00022552"/>
    </source>
</evidence>
<organism evidence="7 8">
    <name type="scientific">Ruegeria marisrubri</name>
    <dbReference type="NCBI Taxonomy" id="1685379"/>
    <lineage>
        <taxon>Bacteria</taxon>
        <taxon>Pseudomonadati</taxon>
        <taxon>Pseudomonadota</taxon>
        <taxon>Alphaproteobacteria</taxon>
        <taxon>Rhodobacterales</taxon>
        <taxon>Roseobacteraceae</taxon>
        <taxon>Ruegeria</taxon>
    </lineage>
</organism>
<comment type="caution">
    <text evidence="6">Lacks conserved residue(s) required for the propagation of feature annotation.</text>
</comment>
<dbReference type="EC" id="2.1.1.170" evidence="6"/>
<keyword evidence="5 6" id="KW-0949">S-adenosyl-L-methionine</keyword>
<dbReference type="EMBL" id="LQBQ01000023">
    <property type="protein sequence ID" value="KUJ78050.1"/>
    <property type="molecule type" value="Genomic_DNA"/>
</dbReference>
<dbReference type="InterPro" id="IPR029063">
    <property type="entry name" value="SAM-dependent_MTases_sf"/>
</dbReference>
<accession>A0A0X3TXE7</accession>
<dbReference type="STRING" id="1685379.AVO45_08780"/>
<comment type="function">
    <text evidence="6">Specifically methylates the N7 position of guanine in position 527 of 16S rRNA.</text>
</comment>
<dbReference type="OrthoDB" id="9808773at2"/>
<feature type="binding site" evidence="6">
    <location>
        <position position="77"/>
    </location>
    <ligand>
        <name>S-adenosyl-L-methionine</name>
        <dbReference type="ChEBI" id="CHEBI:59789"/>
    </ligand>
</feature>
<keyword evidence="4 6" id="KW-0808">Transferase</keyword>
<keyword evidence="3 6" id="KW-0489">Methyltransferase</keyword>
<dbReference type="SUPFAM" id="SSF53335">
    <property type="entry name" value="S-adenosyl-L-methionine-dependent methyltransferases"/>
    <property type="match status" value="1"/>
</dbReference>
<name>A0A0X3TXE7_9RHOB</name>
<sequence>MTPEQLAGFSDLDVSRETFDRLTVFATLLERWNPRINLVSRNSLKDLWTRHILDSVQVFRCVEAKGHWVDLGSGGGFPGMVCAIMAAEEAPDAHFTLVESDQRKAAFLRSAARECRAKCTVLSRRIEKIAPLEADILSARALADLTVLLSYCDRHLRDTGVALFPKGATWEKEVAEARKQWNFAAEPITSLTEPQAVILKIKGVSRG</sequence>
<evidence type="ECO:0000256" key="1">
    <source>
        <dbReference type="ARBA" id="ARBA00022490"/>
    </source>
</evidence>
<evidence type="ECO:0000313" key="8">
    <source>
        <dbReference type="Proteomes" id="UP000053791"/>
    </source>
</evidence>
<gene>
    <name evidence="6" type="primary">rsmG</name>
    <name evidence="7" type="ORF">AVO45_08780</name>
</gene>
<comment type="caution">
    <text evidence="7">The sequence shown here is derived from an EMBL/GenBank/DDBJ whole genome shotgun (WGS) entry which is preliminary data.</text>
</comment>
<keyword evidence="2 6" id="KW-0698">rRNA processing</keyword>
<dbReference type="Proteomes" id="UP000053791">
    <property type="component" value="Unassembled WGS sequence"/>
</dbReference>
<feature type="binding site" evidence="6">
    <location>
        <begin position="126"/>
        <end position="127"/>
    </location>
    <ligand>
        <name>S-adenosyl-L-methionine</name>
        <dbReference type="ChEBI" id="CHEBI:59789"/>
    </ligand>
</feature>
<keyword evidence="1 6" id="KW-0963">Cytoplasm</keyword>
<keyword evidence="8" id="KW-1185">Reference proteome</keyword>
<evidence type="ECO:0000256" key="3">
    <source>
        <dbReference type="ARBA" id="ARBA00022603"/>
    </source>
</evidence>
<dbReference type="RefSeq" id="WP_068347183.1">
    <property type="nucleotide sequence ID" value="NZ_LQBQ01000023.1"/>
</dbReference>
<proteinExistence type="inferred from homology"/>
<dbReference type="Pfam" id="PF02527">
    <property type="entry name" value="GidB"/>
    <property type="match status" value="1"/>
</dbReference>
<dbReference type="AlphaFoldDB" id="A0A0X3TXE7"/>
<reference evidence="7 8" key="1">
    <citation type="submission" date="2015-12" db="EMBL/GenBank/DDBJ databases">
        <authorList>
            <person name="Shamseldin A."/>
            <person name="Moawad H."/>
            <person name="Abd El-Rahim W.M."/>
            <person name="Sadowsky M.J."/>
        </authorList>
    </citation>
    <scope>NUCLEOTIDE SEQUENCE [LARGE SCALE GENOMIC DNA]</scope>
    <source>
        <strain evidence="7 8">ZGT118</strain>
    </source>
</reference>
<comment type="subcellular location">
    <subcellularLocation>
        <location evidence="6">Cytoplasm</location>
    </subcellularLocation>
</comment>
<evidence type="ECO:0000256" key="4">
    <source>
        <dbReference type="ARBA" id="ARBA00022679"/>
    </source>
</evidence>
<feature type="binding site" evidence="6">
    <location>
        <position position="140"/>
    </location>
    <ligand>
        <name>S-adenosyl-L-methionine</name>
        <dbReference type="ChEBI" id="CHEBI:59789"/>
    </ligand>
</feature>
<dbReference type="NCBIfam" id="TIGR00138">
    <property type="entry name" value="rsmG_gidB"/>
    <property type="match status" value="1"/>
</dbReference>
<comment type="similarity">
    <text evidence="6">Belongs to the methyltransferase superfamily. RNA methyltransferase RsmG family.</text>
</comment>
<dbReference type="Gene3D" id="3.40.50.150">
    <property type="entry name" value="Vaccinia Virus protein VP39"/>
    <property type="match status" value="1"/>
</dbReference>
<evidence type="ECO:0000256" key="6">
    <source>
        <dbReference type="HAMAP-Rule" id="MF_00074"/>
    </source>
</evidence>
<evidence type="ECO:0000313" key="7">
    <source>
        <dbReference type="EMBL" id="KUJ78050.1"/>
    </source>
</evidence>
<dbReference type="PANTHER" id="PTHR31760:SF0">
    <property type="entry name" value="S-ADENOSYL-L-METHIONINE-DEPENDENT METHYLTRANSFERASES SUPERFAMILY PROTEIN"/>
    <property type="match status" value="1"/>
</dbReference>
<dbReference type="GO" id="GO:0005829">
    <property type="term" value="C:cytosol"/>
    <property type="evidence" value="ECO:0007669"/>
    <property type="project" value="TreeGrafter"/>
</dbReference>
<protein>
    <recommendedName>
        <fullName evidence="6">Ribosomal RNA small subunit methyltransferase G</fullName>
        <ecNumber evidence="6">2.1.1.170</ecNumber>
    </recommendedName>
    <alternativeName>
        <fullName evidence="6">16S rRNA 7-methylguanosine methyltransferase</fullName>
        <shortName evidence="6">16S rRNA m7G methyltransferase</shortName>
    </alternativeName>
</protein>
<dbReference type="PANTHER" id="PTHR31760">
    <property type="entry name" value="S-ADENOSYL-L-METHIONINE-DEPENDENT METHYLTRANSFERASES SUPERFAMILY PROTEIN"/>
    <property type="match status" value="1"/>
</dbReference>
<comment type="catalytic activity">
    <reaction evidence="6">
        <text>guanosine(527) in 16S rRNA + S-adenosyl-L-methionine = N(7)-methylguanosine(527) in 16S rRNA + S-adenosyl-L-homocysteine</text>
        <dbReference type="Rhea" id="RHEA:42732"/>
        <dbReference type="Rhea" id="RHEA-COMP:10209"/>
        <dbReference type="Rhea" id="RHEA-COMP:10210"/>
        <dbReference type="ChEBI" id="CHEBI:57856"/>
        <dbReference type="ChEBI" id="CHEBI:59789"/>
        <dbReference type="ChEBI" id="CHEBI:74269"/>
        <dbReference type="ChEBI" id="CHEBI:74480"/>
        <dbReference type="EC" id="2.1.1.170"/>
    </reaction>
</comment>